<dbReference type="AlphaFoldDB" id="A0AAV4A6H0"/>
<dbReference type="EMBL" id="BLXT01003574">
    <property type="protein sequence ID" value="GFO02154.1"/>
    <property type="molecule type" value="Genomic_DNA"/>
</dbReference>
<comment type="caution">
    <text evidence="2">The sequence shown here is derived from an EMBL/GenBank/DDBJ whole genome shotgun (WGS) entry which is preliminary data.</text>
</comment>
<evidence type="ECO:0000256" key="1">
    <source>
        <dbReference type="SAM" id="MobiDB-lite"/>
    </source>
</evidence>
<accession>A0AAV4A6H0</accession>
<protein>
    <submittedName>
        <fullName evidence="2">Uncharacterized protein</fullName>
    </submittedName>
</protein>
<proteinExistence type="predicted"/>
<feature type="region of interest" description="Disordered" evidence="1">
    <location>
        <begin position="1"/>
        <end position="22"/>
    </location>
</feature>
<evidence type="ECO:0000313" key="3">
    <source>
        <dbReference type="Proteomes" id="UP000735302"/>
    </source>
</evidence>
<evidence type="ECO:0000313" key="2">
    <source>
        <dbReference type="EMBL" id="GFO02154.1"/>
    </source>
</evidence>
<reference evidence="2 3" key="1">
    <citation type="journal article" date="2021" name="Elife">
        <title>Chloroplast acquisition without the gene transfer in kleptoplastic sea slugs, Plakobranchus ocellatus.</title>
        <authorList>
            <person name="Maeda T."/>
            <person name="Takahashi S."/>
            <person name="Yoshida T."/>
            <person name="Shimamura S."/>
            <person name="Takaki Y."/>
            <person name="Nagai Y."/>
            <person name="Toyoda A."/>
            <person name="Suzuki Y."/>
            <person name="Arimoto A."/>
            <person name="Ishii H."/>
            <person name="Satoh N."/>
            <person name="Nishiyama T."/>
            <person name="Hasebe M."/>
            <person name="Maruyama T."/>
            <person name="Minagawa J."/>
            <person name="Obokata J."/>
            <person name="Shigenobu S."/>
        </authorList>
    </citation>
    <scope>NUCLEOTIDE SEQUENCE [LARGE SCALE GENOMIC DNA]</scope>
</reference>
<gene>
    <name evidence="2" type="ORF">PoB_002865900</name>
</gene>
<sequence length="136" mass="15457">MLSTAAAPELTTRDRRGAHCAHTPSSRHRRYCRLLHDWFHGPRIERYYTEPDHRDSIEFIASTKVLSRRKLPQQGDLRLLGLPSRKASGGDRTRNGRVLCRSQGRFDNRCGTNAPLSIGILNKIFSGESHRASHLV</sequence>
<keyword evidence="3" id="KW-1185">Reference proteome</keyword>
<organism evidence="2 3">
    <name type="scientific">Plakobranchus ocellatus</name>
    <dbReference type="NCBI Taxonomy" id="259542"/>
    <lineage>
        <taxon>Eukaryota</taxon>
        <taxon>Metazoa</taxon>
        <taxon>Spiralia</taxon>
        <taxon>Lophotrochozoa</taxon>
        <taxon>Mollusca</taxon>
        <taxon>Gastropoda</taxon>
        <taxon>Heterobranchia</taxon>
        <taxon>Euthyneura</taxon>
        <taxon>Panpulmonata</taxon>
        <taxon>Sacoglossa</taxon>
        <taxon>Placobranchoidea</taxon>
        <taxon>Plakobranchidae</taxon>
        <taxon>Plakobranchus</taxon>
    </lineage>
</organism>
<name>A0AAV4A6H0_9GAST</name>
<dbReference type="Proteomes" id="UP000735302">
    <property type="component" value="Unassembled WGS sequence"/>
</dbReference>